<evidence type="ECO:0000256" key="1">
    <source>
        <dbReference type="SAM" id="MobiDB-lite"/>
    </source>
</evidence>
<evidence type="ECO:0000313" key="2">
    <source>
        <dbReference type="EMBL" id="KAD4385088.1"/>
    </source>
</evidence>
<dbReference type="PANTHER" id="PTHR47481">
    <property type="match status" value="1"/>
</dbReference>
<feature type="compositionally biased region" description="Basic residues" evidence="1">
    <location>
        <begin position="141"/>
        <end position="150"/>
    </location>
</feature>
<reference evidence="2 3" key="1">
    <citation type="submission" date="2019-05" db="EMBL/GenBank/DDBJ databases">
        <title>Mikania micrantha, genome provides insights into the molecular mechanism of rapid growth.</title>
        <authorList>
            <person name="Liu B."/>
        </authorList>
    </citation>
    <scope>NUCLEOTIDE SEQUENCE [LARGE SCALE GENOMIC DNA]</scope>
    <source>
        <strain evidence="2">NLD-2019</strain>
        <tissue evidence="2">Leaf</tissue>
    </source>
</reference>
<comment type="caution">
    <text evidence="2">The sequence shown here is derived from an EMBL/GenBank/DDBJ whole genome shotgun (WGS) entry which is preliminary data.</text>
</comment>
<feature type="region of interest" description="Disordered" evidence="1">
    <location>
        <begin position="124"/>
        <end position="165"/>
    </location>
</feature>
<proteinExistence type="predicted"/>
<dbReference type="OrthoDB" id="786475at2759"/>
<gene>
    <name evidence="2" type="ORF">E3N88_25256</name>
</gene>
<dbReference type="Proteomes" id="UP000326396">
    <property type="component" value="Linkage Group LG3"/>
</dbReference>
<evidence type="ECO:0000313" key="3">
    <source>
        <dbReference type="Proteomes" id="UP000326396"/>
    </source>
</evidence>
<protein>
    <submittedName>
        <fullName evidence="2">Uncharacterized protein</fullName>
    </submittedName>
</protein>
<sequence length="212" mass="23823">MQGDDTPTSYLNRAQSLYDSLANLRHPMPESDLVMLVISGLREEYNGLKTTLLTRQFAIPFSELHALLSDHDYMIKKSQPELSPAQAFATVSSTRNPTNNISSVPPDTMQQLQQLVSHLGLQLQPATQSSNPPHALYTNRSRGRGNRRGGGRQGNSHFSNHSRPPLAHRNQFTWASNQNIVYGTCNRFSHDIIQYIIRLMVTTSKQRVLNAI</sequence>
<accession>A0A5N6N723</accession>
<name>A0A5N6N723_9ASTR</name>
<dbReference type="EMBL" id="SZYD01000013">
    <property type="protein sequence ID" value="KAD4385088.1"/>
    <property type="molecule type" value="Genomic_DNA"/>
</dbReference>
<dbReference type="AlphaFoldDB" id="A0A5N6N723"/>
<dbReference type="PANTHER" id="PTHR47481:SF39">
    <property type="entry name" value="TRANSCRIPTION FACTOR INTERACTOR AND REGULATOR CCHC(ZN) FAMILY"/>
    <property type="match status" value="1"/>
</dbReference>
<keyword evidence="3" id="KW-1185">Reference proteome</keyword>
<organism evidence="2 3">
    <name type="scientific">Mikania micrantha</name>
    <name type="common">bitter vine</name>
    <dbReference type="NCBI Taxonomy" id="192012"/>
    <lineage>
        <taxon>Eukaryota</taxon>
        <taxon>Viridiplantae</taxon>
        <taxon>Streptophyta</taxon>
        <taxon>Embryophyta</taxon>
        <taxon>Tracheophyta</taxon>
        <taxon>Spermatophyta</taxon>
        <taxon>Magnoliopsida</taxon>
        <taxon>eudicotyledons</taxon>
        <taxon>Gunneridae</taxon>
        <taxon>Pentapetalae</taxon>
        <taxon>asterids</taxon>
        <taxon>campanulids</taxon>
        <taxon>Asterales</taxon>
        <taxon>Asteraceae</taxon>
        <taxon>Asteroideae</taxon>
        <taxon>Heliantheae alliance</taxon>
        <taxon>Eupatorieae</taxon>
        <taxon>Mikania</taxon>
    </lineage>
</organism>